<gene>
    <name evidence="2" type="ordered locus">Daro_0822</name>
</gene>
<proteinExistence type="predicted"/>
<dbReference type="HOGENOM" id="CLU_1101471_0_0_4"/>
<dbReference type="OrthoDB" id="3574559at2"/>
<protein>
    <submittedName>
        <fullName evidence="2">Uncharacterized protein</fullName>
    </submittedName>
</protein>
<dbReference type="AlphaFoldDB" id="Q47HV3"/>
<accession>Q47HV3</accession>
<dbReference type="EMBL" id="CP000089">
    <property type="protein sequence ID" value="AAZ45578.1"/>
    <property type="molecule type" value="Genomic_DNA"/>
</dbReference>
<feature type="signal peptide" evidence="1">
    <location>
        <begin position="1"/>
        <end position="22"/>
    </location>
</feature>
<sequence length="252" mass="28040">MVKLSLVGVFVALSCISSGVNAVQPSVEERLTSCDPSIAVAAADEFVGNPSNSHDEGQLFTVAKIYLENKREDDAVFWYFAAKLRLIHFIAGDENNQKYTMMLGWGSGILEPHIKIHALKDLNKLRDTTDHLITWNDKTYDQYKKHNSVKAAKLEADLQQMFIKLEREQREYGMAAKVFSSRVPEAAKQAWDAALKIGYGSSVSIYPGFEGLQKLSTSTNTVLENEARLAATVSENVFFGLRANCQDPKTGR</sequence>
<reference evidence="2" key="1">
    <citation type="submission" date="2005-08" db="EMBL/GenBank/DDBJ databases">
        <title>Complete sequence of Dechloromonas aromatica RCB.</title>
        <authorList>
            <person name="Salinero K.K."/>
            <person name="Copeland A."/>
            <person name="Lucas S."/>
            <person name="Lapidus A."/>
            <person name="Barry K."/>
            <person name="Detter J.C."/>
            <person name="Glavina T."/>
            <person name="Hammon N."/>
            <person name="Israni S."/>
            <person name="Pitluck S."/>
            <person name="Di Bartolo G."/>
            <person name="Trong S."/>
            <person name="Schmutz J."/>
            <person name="Larimer F."/>
            <person name="Land M."/>
            <person name="Ivanova N."/>
            <person name="Richardson P."/>
        </authorList>
    </citation>
    <scope>NUCLEOTIDE SEQUENCE</scope>
    <source>
        <strain evidence="2">RCB</strain>
    </source>
</reference>
<evidence type="ECO:0000313" key="2">
    <source>
        <dbReference type="EMBL" id="AAZ45578.1"/>
    </source>
</evidence>
<organism evidence="2">
    <name type="scientific">Dechloromonas aromatica (strain RCB)</name>
    <dbReference type="NCBI Taxonomy" id="159087"/>
    <lineage>
        <taxon>Bacteria</taxon>
        <taxon>Pseudomonadati</taxon>
        <taxon>Pseudomonadota</taxon>
        <taxon>Betaproteobacteria</taxon>
        <taxon>Rhodocyclales</taxon>
        <taxon>Azonexaceae</taxon>
        <taxon>Dechloromonas</taxon>
    </lineage>
</organism>
<feature type="chain" id="PRO_5004233547" evidence="1">
    <location>
        <begin position="23"/>
        <end position="252"/>
    </location>
</feature>
<name>Q47HV3_DECAR</name>
<keyword evidence="1" id="KW-0732">Signal</keyword>
<dbReference type="PROSITE" id="PS51257">
    <property type="entry name" value="PROKAR_LIPOPROTEIN"/>
    <property type="match status" value="1"/>
</dbReference>
<dbReference type="KEGG" id="dar:Daro_0822"/>
<evidence type="ECO:0000256" key="1">
    <source>
        <dbReference type="SAM" id="SignalP"/>
    </source>
</evidence>
<dbReference type="STRING" id="159087.Daro_0822"/>